<feature type="transmembrane region" description="Helical" evidence="9">
    <location>
        <begin position="263"/>
        <end position="283"/>
    </location>
</feature>
<evidence type="ECO:0000256" key="4">
    <source>
        <dbReference type="ARBA" id="ARBA00022692"/>
    </source>
</evidence>
<dbReference type="CDD" id="cd06582">
    <property type="entry name" value="TM_PBP1_LivH_like"/>
    <property type="match status" value="1"/>
</dbReference>
<organism evidence="10">
    <name type="scientific">uncultured Alphaproteobacteria bacterium</name>
    <dbReference type="NCBI Taxonomy" id="91750"/>
    <lineage>
        <taxon>Bacteria</taxon>
        <taxon>Pseudomonadati</taxon>
        <taxon>Pseudomonadota</taxon>
        <taxon>Alphaproteobacteria</taxon>
        <taxon>environmental samples</taxon>
    </lineage>
</organism>
<keyword evidence="3" id="KW-1003">Cell membrane</keyword>
<keyword evidence="7 9" id="KW-0472">Membrane</keyword>
<feature type="transmembrane region" description="Helical" evidence="9">
    <location>
        <begin position="141"/>
        <end position="160"/>
    </location>
</feature>
<evidence type="ECO:0000256" key="3">
    <source>
        <dbReference type="ARBA" id="ARBA00022475"/>
    </source>
</evidence>
<feature type="transmembrane region" description="Helical" evidence="9">
    <location>
        <begin position="223"/>
        <end position="251"/>
    </location>
</feature>
<dbReference type="Pfam" id="PF02653">
    <property type="entry name" value="BPD_transp_2"/>
    <property type="match status" value="1"/>
</dbReference>
<evidence type="ECO:0000256" key="6">
    <source>
        <dbReference type="ARBA" id="ARBA00022989"/>
    </source>
</evidence>
<feature type="transmembrane region" description="Helical" evidence="9">
    <location>
        <begin position="189"/>
        <end position="211"/>
    </location>
</feature>
<dbReference type="AlphaFoldDB" id="A0A212IYX7"/>
<gene>
    <name evidence="10" type="primary">braD</name>
    <name evidence="10" type="ORF">KL86APRO_10216</name>
</gene>
<evidence type="ECO:0000256" key="7">
    <source>
        <dbReference type="ARBA" id="ARBA00023136"/>
    </source>
</evidence>
<feature type="transmembrane region" description="Helical" evidence="9">
    <location>
        <begin position="96"/>
        <end position="117"/>
    </location>
</feature>
<evidence type="ECO:0000313" key="10">
    <source>
        <dbReference type="EMBL" id="SBV92155.1"/>
    </source>
</evidence>
<evidence type="ECO:0000256" key="2">
    <source>
        <dbReference type="ARBA" id="ARBA00022448"/>
    </source>
</evidence>
<dbReference type="PANTHER" id="PTHR11795:SF442">
    <property type="entry name" value="ABC TRANSPORTER ATP-BINDING PROTEIN"/>
    <property type="match status" value="1"/>
</dbReference>
<feature type="transmembrane region" description="Helical" evidence="9">
    <location>
        <begin position="61"/>
        <end position="84"/>
    </location>
</feature>
<name>A0A212IYX7_9PROT</name>
<evidence type="ECO:0000256" key="9">
    <source>
        <dbReference type="SAM" id="Phobius"/>
    </source>
</evidence>
<keyword evidence="5" id="KW-0029">Amino-acid transport</keyword>
<dbReference type="InterPro" id="IPR052157">
    <property type="entry name" value="BCAA_transport_permease"/>
</dbReference>
<feature type="transmembrane region" description="Helical" evidence="9">
    <location>
        <begin position="6"/>
        <end position="28"/>
    </location>
</feature>
<dbReference type="InterPro" id="IPR001851">
    <property type="entry name" value="ABC_transp_permease"/>
</dbReference>
<sequence>MLNLYLFQILNGLGLGMIYFLISVGLTIIFGLLNFVNFAHGAFFMLGGYLCYALLAATGQFWLALIVGPLAVAALAWATEKVLIRRVYHLPHTFHILITVGVALILQEAAIIVWGPIGKSIPMPDALQGVVAMGKFFYPKYRLFLIFFSAAIGFLLWLLLERTRFGALVRAGSESTEMVSLLGADIYKLFSFTFALGVGLAGLAGVLSGPIRGAHPFLGPEVLGIAFVVVVIGGMGSFGGALVGGLLIGLVQSLMTTIWPEGASLMIYGAMAAVILLRPYGLFGRA</sequence>
<keyword evidence="4 9" id="KW-0812">Transmembrane</keyword>
<evidence type="ECO:0000256" key="5">
    <source>
        <dbReference type="ARBA" id="ARBA00022970"/>
    </source>
</evidence>
<evidence type="ECO:0000256" key="8">
    <source>
        <dbReference type="ARBA" id="ARBA00037998"/>
    </source>
</evidence>
<dbReference type="GO" id="GO:0022857">
    <property type="term" value="F:transmembrane transporter activity"/>
    <property type="evidence" value="ECO:0007669"/>
    <property type="project" value="InterPro"/>
</dbReference>
<keyword evidence="6 9" id="KW-1133">Transmembrane helix</keyword>
<protein>
    <submittedName>
        <fullName evidence="10">Inner-membrane translocator</fullName>
    </submittedName>
</protein>
<accession>A0A212IYX7</accession>
<proteinExistence type="inferred from homology"/>
<comment type="similarity">
    <text evidence="8">Belongs to the binding-protein-dependent transport system permease family. LivHM subfamily.</text>
</comment>
<reference evidence="10" key="1">
    <citation type="submission" date="2016-04" db="EMBL/GenBank/DDBJ databases">
        <authorList>
            <person name="Evans L.H."/>
            <person name="Alamgir A."/>
            <person name="Owens N."/>
            <person name="Weber N.D."/>
            <person name="Virtaneva K."/>
            <person name="Barbian K."/>
            <person name="Babar A."/>
            <person name="Rosenke K."/>
        </authorList>
    </citation>
    <scope>NUCLEOTIDE SEQUENCE</scope>
    <source>
        <strain evidence="10">86</strain>
    </source>
</reference>
<dbReference type="GO" id="GO:0006865">
    <property type="term" value="P:amino acid transport"/>
    <property type="evidence" value="ECO:0007669"/>
    <property type="project" value="UniProtKB-KW"/>
</dbReference>
<dbReference type="EMBL" id="FLUO01000001">
    <property type="protein sequence ID" value="SBV92155.1"/>
    <property type="molecule type" value="Genomic_DNA"/>
</dbReference>
<dbReference type="GO" id="GO:0005886">
    <property type="term" value="C:plasma membrane"/>
    <property type="evidence" value="ECO:0007669"/>
    <property type="project" value="UniProtKB-SubCell"/>
</dbReference>
<comment type="subcellular location">
    <subcellularLocation>
        <location evidence="1">Cell membrane</location>
        <topology evidence="1">Multi-pass membrane protein</topology>
    </subcellularLocation>
</comment>
<evidence type="ECO:0000256" key="1">
    <source>
        <dbReference type="ARBA" id="ARBA00004651"/>
    </source>
</evidence>
<dbReference type="PANTHER" id="PTHR11795">
    <property type="entry name" value="BRANCHED-CHAIN AMINO ACID TRANSPORT SYSTEM PERMEASE PROTEIN LIVH"/>
    <property type="match status" value="1"/>
</dbReference>
<keyword evidence="2" id="KW-0813">Transport</keyword>